<dbReference type="Gene3D" id="1.10.10.10">
    <property type="entry name" value="Winged helix-like DNA-binding domain superfamily/Winged helix DNA-binding domain"/>
    <property type="match status" value="1"/>
</dbReference>
<dbReference type="InterPro" id="IPR004173">
    <property type="entry name" value="3H_domain"/>
</dbReference>
<dbReference type="RefSeq" id="WP_376845610.1">
    <property type="nucleotide sequence ID" value="NZ_JBHSFW010000002.1"/>
</dbReference>
<dbReference type="InterPro" id="IPR013196">
    <property type="entry name" value="HTH_11"/>
</dbReference>
<dbReference type="PANTHER" id="PTHR40068">
    <property type="entry name" value="TRANSCRIPTION REPRESSOR NIAR-RELATED"/>
    <property type="match status" value="1"/>
</dbReference>
<comment type="caution">
    <text evidence="3">The sequence shown here is derived from an EMBL/GenBank/DDBJ whole genome shotgun (WGS) entry which is preliminary data.</text>
</comment>
<dbReference type="PANTHER" id="PTHR40068:SF1">
    <property type="entry name" value="TRANSCRIPTION REPRESSOR NIAR-RELATED"/>
    <property type="match status" value="1"/>
</dbReference>
<dbReference type="InterPro" id="IPR036388">
    <property type="entry name" value="WH-like_DNA-bd_sf"/>
</dbReference>
<dbReference type="InterPro" id="IPR036390">
    <property type="entry name" value="WH_DNA-bd_sf"/>
</dbReference>
<name>A0ABV9GKD4_9BACL</name>
<feature type="domain" description="Helix-turn-helix type 11" evidence="2">
    <location>
        <begin position="13"/>
        <end position="65"/>
    </location>
</feature>
<proteinExistence type="predicted"/>
<dbReference type="Pfam" id="PF02829">
    <property type="entry name" value="3H"/>
    <property type="match status" value="1"/>
</dbReference>
<evidence type="ECO:0000313" key="3">
    <source>
        <dbReference type="EMBL" id="MFC4618566.1"/>
    </source>
</evidence>
<keyword evidence="4" id="KW-1185">Reference proteome</keyword>
<dbReference type="InterPro" id="IPR026043">
    <property type="entry name" value="NadR"/>
</dbReference>
<dbReference type="InterPro" id="IPR035922">
    <property type="entry name" value="3H_dom_sf"/>
</dbReference>
<dbReference type="Pfam" id="PF08279">
    <property type="entry name" value="HTH_11"/>
    <property type="match status" value="1"/>
</dbReference>
<dbReference type="SUPFAM" id="SSF75500">
    <property type="entry name" value="Putative transcriptional regulator TM1602, C-terminal domain"/>
    <property type="match status" value="1"/>
</dbReference>
<dbReference type="Proteomes" id="UP001596022">
    <property type="component" value="Unassembled WGS sequence"/>
</dbReference>
<evidence type="ECO:0000259" key="2">
    <source>
        <dbReference type="Pfam" id="PF08279"/>
    </source>
</evidence>
<dbReference type="SUPFAM" id="SSF46785">
    <property type="entry name" value="Winged helix' DNA-binding domain"/>
    <property type="match status" value="1"/>
</dbReference>
<gene>
    <name evidence="3" type="ORF">ACFO4N_07430</name>
</gene>
<reference evidence="4" key="1">
    <citation type="journal article" date="2019" name="Int. J. Syst. Evol. Microbiol.">
        <title>The Global Catalogue of Microorganisms (GCM) 10K type strain sequencing project: providing services to taxonomists for standard genome sequencing and annotation.</title>
        <authorList>
            <consortium name="The Broad Institute Genomics Platform"/>
            <consortium name="The Broad Institute Genome Sequencing Center for Infectious Disease"/>
            <person name="Wu L."/>
            <person name="Ma J."/>
        </authorList>
    </citation>
    <scope>NUCLEOTIDE SEQUENCE [LARGE SCALE GENOMIC DNA]</scope>
    <source>
        <strain evidence="4">CGMCC 1.16306</strain>
    </source>
</reference>
<sequence>MRDQSDKILGVERRNLILSWLRSSAHPLTGQSLASRTGVSRQVIVQDVSLLKAGGHPIIATARGYVYLPDQAQMARQKRTIAVSHKPEDTAKELYILIDYGVMVENVTVEHPIYGDLTGSLMLRNRHDVNAFLEKVKTTKANLLLDLTEGVHMHTLEADTEEQLDQAVEALGKAGFLLES</sequence>
<evidence type="ECO:0000259" key="1">
    <source>
        <dbReference type="Pfam" id="PF02829"/>
    </source>
</evidence>
<organism evidence="3 4">
    <name type="scientific">Camelliibacillus cellulosilyticus</name>
    <dbReference type="NCBI Taxonomy" id="2174486"/>
    <lineage>
        <taxon>Bacteria</taxon>
        <taxon>Bacillati</taxon>
        <taxon>Bacillota</taxon>
        <taxon>Bacilli</taxon>
        <taxon>Bacillales</taxon>
        <taxon>Sporolactobacillaceae</taxon>
        <taxon>Camelliibacillus</taxon>
    </lineage>
</organism>
<dbReference type="PIRSF" id="PIRSF037847">
    <property type="entry name" value="NiaR"/>
    <property type="match status" value="1"/>
</dbReference>
<accession>A0ABV9GKD4</accession>
<dbReference type="Gene3D" id="3.30.1340.20">
    <property type="entry name" value="3H domain"/>
    <property type="match status" value="1"/>
</dbReference>
<dbReference type="EMBL" id="JBHSFW010000002">
    <property type="protein sequence ID" value="MFC4618566.1"/>
    <property type="molecule type" value="Genomic_DNA"/>
</dbReference>
<protein>
    <submittedName>
        <fullName evidence="3">Transcription repressor NadR</fullName>
    </submittedName>
</protein>
<evidence type="ECO:0000313" key="4">
    <source>
        <dbReference type="Proteomes" id="UP001596022"/>
    </source>
</evidence>
<feature type="domain" description="3H" evidence="1">
    <location>
        <begin position="81"/>
        <end position="177"/>
    </location>
</feature>